<proteinExistence type="predicted"/>
<organism evidence="1 2">
    <name type="scientific">Rhypophila decipiens</name>
    <dbReference type="NCBI Taxonomy" id="261697"/>
    <lineage>
        <taxon>Eukaryota</taxon>
        <taxon>Fungi</taxon>
        <taxon>Dikarya</taxon>
        <taxon>Ascomycota</taxon>
        <taxon>Pezizomycotina</taxon>
        <taxon>Sordariomycetes</taxon>
        <taxon>Sordariomycetidae</taxon>
        <taxon>Sordariales</taxon>
        <taxon>Naviculisporaceae</taxon>
        <taxon>Rhypophila</taxon>
    </lineage>
</organism>
<reference evidence="1" key="1">
    <citation type="journal article" date="2023" name="Mol. Phylogenet. Evol.">
        <title>Genome-scale phylogeny and comparative genomics of the fungal order Sordariales.</title>
        <authorList>
            <person name="Hensen N."/>
            <person name="Bonometti L."/>
            <person name="Westerberg I."/>
            <person name="Brannstrom I.O."/>
            <person name="Guillou S."/>
            <person name="Cros-Aarteil S."/>
            <person name="Calhoun S."/>
            <person name="Haridas S."/>
            <person name="Kuo A."/>
            <person name="Mondo S."/>
            <person name="Pangilinan J."/>
            <person name="Riley R."/>
            <person name="LaButti K."/>
            <person name="Andreopoulos B."/>
            <person name="Lipzen A."/>
            <person name="Chen C."/>
            <person name="Yan M."/>
            <person name="Daum C."/>
            <person name="Ng V."/>
            <person name="Clum A."/>
            <person name="Steindorff A."/>
            <person name="Ohm R.A."/>
            <person name="Martin F."/>
            <person name="Silar P."/>
            <person name="Natvig D.O."/>
            <person name="Lalanne C."/>
            <person name="Gautier V."/>
            <person name="Ament-Velasquez S.L."/>
            <person name="Kruys A."/>
            <person name="Hutchinson M.I."/>
            <person name="Powell A.J."/>
            <person name="Barry K."/>
            <person name="Miller A.N."/>
            <person name="Grigoriev I.V."/>
            <person name="Debuchy R."/>
            <person name="Gladieux P."/>
            <person name="Hiltunen Thoren M."/>
            <person name="Johannesson H."/>
        </authorList>
    </citation>
    <scope>NUCLEOTIDE SEQUENCE</scope>
    <source>
        <strain evidence="1">PSN293</strain>
    </source>
</reference>
<keyword evidence="2" id="KW-1185">Reference proteome</keyword>
<dbReference type="EMBL" id="MU858065">
    <property type="protein sequence ID" value="KAK4216732.1"/>
    <property type="molecule type" value="Genomic_DNA"/>
</dbReference>
<comment type="caution">
    <text evidence="1">The sequence shown here is derived from an EMBL/GenBank/DDBJ whole genome shotgun (WGS) entry which is preliminary data.</text>
</comment>
<dbReference type="AlphaFoldDB" id="A0AAN6YIF1"/>
<dbReference type="Proteomes" id="UP001301769">
    <property type="component" value="Unassembled WGS sequence"/>
</dbReference>
<accession>A0AAN6YIF1</accession>
<name>A0AAN6YIF1_9PEZI</name>
<evidence type="ECO:0000313" key="1">
    <source>
        <dbReference type="EMBL" id="KAK4216732.1"/>
    </source>
</evidence>
<evidence type="ECO:0000313" key="2">
    <source>
        <dbReference type="Proteomes" id="UP001301769"/>
    </source>
</evidence>
<sequence length="345" mass="39234">MPASFNSLPVEMVVEVVNHVDHHNHHNCGDRHTRPCIPQSTLAALNRTSKLLNSLTTRHLYRAPRYRHSNWPLFARTLIVRKDLAALVKHLYFSGENDHLDPAKFPEEITAYYLEYYEVCNPLTVDDPASDTEALFVASGRGRREACVEMDFIVHLCAQTVETIFVDVSLYHDAFLLMQAPTALPALKTIIFDYMHAIEDGHLYLTPRLNDLIKAAAPALTRLELSRLCLDQRHMYGGVLEGVTHLVIRCSAMRAWIFDTLLSLVPNLEILEYEGGAGNDSKWCVRVHEAYDSIVRNCEKLKSFCFDMSAVPDVDWASPRPWESVMKIRTATDFASKGIKFQMTQ</sequence>
<reference evidence="1" key="2">
    <citation type="submission" date="2023-05" db="EMBL/GenBank/DDBJ databases">
        <authorList>
            <consortium name="Lawrence Berkeley National Laboratory"/>
            <person name="Steindorff A."/>
            <person name="Hensen N."/>
            <person name="Bonometti L."/>
            <person name="Westerberg I."/>
            <person name="Brannstrom I.O."/>
            <person name="Guillou S."/>
            <person name="Cros-Aarteil S."/>
            <person name="Calhoun S."/>
            <person name="Haridas S."/>
            <person name="Kuo A."/>
            <person name="Mondo S."/>
            <person name="Pangilinan J."/>
            <person name="Riley R."/>
            <person name="Labutti K."/>
            <person name="Andreopoulos B."/>
            <person name="Lipzen A."/>
            <person name="Chen C."/>
            <person name="Yanf M."/>
            <person name="Daum C."/>
            <person name="Ng V."/>
            <person name="Clum A."/>
            <person name="Ohm R."/>
            <person name="Martin F."/>
            <person name="Silar P."/>
            <person name="Natvig D."/>
            <person name="Lalanne C."/>
            <person name="Gautier V."/>
            <person name="Ament-Velasquez S.L."/>
            <person name="Kruys A."/>
            <person name="Hutchinson M.I."/>
            <person name="Powell A.J."/>
            <person name="Barry K."/>
            <person name="Miller A.N."/>
            <person name="Grigoriev I.V."/>
            <person name="Debuchy R."/>
            <person name="Gladieux P."/>
            <person name="Thoren M.H."/>
            <person name="Johannesson H."/>
        </authorList>
    </citation>
    <scope>NUCLEOTIDE SEQUENCE</scope>
    <source>
        <strain evidence="1">PSN293</strain>
    </source>
</reference>
<gene>
    <name evidence="1" type="ORF">QBC37DRAFT_416097</name>
</gene>
<protein>
    <submittedName>
        <fullName evidence="1">Uncharacterized protein</fullName>
    </submittedName>
</protein>